<reference evidence="1 2" key="1">
    <citation type="submission" date="2023-07" db="EMBL/GenBank/DDBJ databases">
        <authorList>
            <person name="Lian W.-H."/>
        </authorList>
    </citation>
    <scope>NUCLEOTIDE SEQUENCE [LARGE SCALE GENOMIC DNA]</scope>
    <source>
        <strain evidence="1 2">SYSU DXS3180</strain>
    </source>
</reference>
<evidence type="ECO:0008006" key="3">
    <source>
        <dbReference type="Google" id="ProtNLM"/>
    </source>
</evidence>
<dbReference type="Proteomes" id="UP001560573">
    <property type="component" value="Unassembled WGS sequence"/>
</dbReference>
<comment type="caution">
    <text evidence="1">The sequence shown here is derived from an EMBL/GenBank/DDBJ whole genome shotgun (WGS) entry which is preliminary data.</text>
</comment>
<dbReference type="EMBL" id="JAULBC010000004">
    <property type="protein sequence ID" value="MEX6688422.1"/>
    <property type="molecule type" value="Genomic_DNA"/>
</dbReference>
<protein>
    <recommendedName>
        <fullName evidence="3">Capsule assembly Wzi family protein</fullName>
    </recommendedName>
</protein>
<dbReference type="Gene3D" id="2.40.160.130">
    <property type="entry name" value="Capsule assembly protein Wzi"/>
    <property type="match status" value="1"/>
</dbReference>
<gene>
    <name evidence="1" type="ORF">QTN47_12990</name>
</gene>
<proteinExistence type="predicted"/>
<name>A0ABV3ZEW8_9BACT</name>
<evidence type="ECO:0000313" key="1">
    <source>
        <dbReference type="EMBL" id="MEX6688422.1"/>
    </source>
</evidence>
<dbReference type="RefSeq" id="WP_369329832.1">
    <property type="nucleotide sequence ID" value="NZ_JAULBC010000004.1"/>
</dbReference>
<evidence type="ECO:0000313" key="2">
    <source>
        <dbReference type="Proteomes" id="UP001560573"/>
    </source>
</evidence>
<keyword evidence="2" id="KW-1185">Reference proteome</keyword>
<accession>A0ABV3ZEW8</accession>
<dbReference type="InterPro" id="IPR038636">
    <property type="entry name" value="Wzi_sf"/>
</dbReference>
<sequence>MQVRKSWTILSLIIISSVKIFAQSDYIDLNNKQYQLLDRLDIKLRNDSVLGFTTFKPYNRKSVTKRVLELDSLDKAGALAVPLSEIDRYNMQRLLMNNAEWAENYYDSFKLKKPVLKTFYKTPAALFAVNTKDFKLMVNPLLNLQYGNANDGTGSIFTNTRGLVIRGNIDDRIGFWTTIADNQERDPAYVRDFEKKFSALPGVGYYKYYNTNGYDYLNATGGITFNAGKYFDFVFGYDKPFIGDGYRSLFLSDFSSNYLFLRIKTRVWKLEYENLFTQLISAYPRGTDQVLPVKYMTLHHLSFQAFKWLNFGLYENIMFGRSNGYELSYLNPVIFLRSAEQQAGSPDKASIGFNFKVNAPRNVQFYGQLLINEFVAKEVVNYKDGDWRNKQALQLGAKYIDALGVKNLDLQGEVNFIRPYVYTHYDSVGSFSNYNQPLAHPLGANARELVFLAKYQPIPKLYLQGKLITYLQGLDSAGLNFGSNIFLDYNTRPRDKGFFIGTGTPVYSTTATLNASYEIFENMFIDFNGTYRTYNVKDMPKSNVFFYSFGFRVNMARREFNF</sequence>
<organism evidence="1 2">
    <name type="scientific">Danxiaibacter flavus</name>
    <dbReference type="NCBI Taxonomy" id="3049108"/>
    <lineage>
        <taxon>Bacteria</taxon>
        <taxon>Pseudomonadati</taxon>
        <taxon>Bacteroidota</taxon>
        <taxon>Chitinophagia</taxon>
        <taxon>Chitinophagales</taxon>
        <taxon>Chitinophagaceae</taxon>
        <taxon>Danxiaibacter</taxon>
    </lineage>
</organism>